<keyword evidence="1" id="KW-0472">Membrane</keyword>
<keyword evidence="3" id="KW-1185">Reference proteome</keyword>
<evidence type="ECO:0000313" key="2">
    <source>
        <dbReference type="EMBL" id="QKV18377.1"/>
    </source>
</evidence>
<dbReference type="AlphaFoldDB" id="A0A6N1VHA5"/>
<gene>
    <name evidence="2" type="ORF">HTY61_07885</name>
</gene>
<evidence type="ECO:0000313" key="3">
    <source>
        <dbReference type="Proteomes" id="UP000509367"/>
    </source>
</evidence>
<protein>
    <submittedName>
        <fullName evidence="2">Uncharacterized protein</fullName>
    </submittedName>
</protein>
<dbReference type="Proteomes" id="UP000509367">
    <property type="component" value="Chromosome"/>
</dbReference>
<keyword evidence="1" id="KW-1133">Transmembrane helix</keyword>
<dbReference type="EMBL" id="CP054836">
    <property type="protein sequence ID" value="QKV18377.1"/>
    <property type="molecule type" value="Genomic_DNA"/>
</dbReference>
<proteinExistence type="predicted"/>
<sequence length="81" mass="8779">MPKLVRFVLVNSFTGIAIGWLIAAAAVHFNVANLGELLDHTQHKVAAIVMLALTFGITFGFAYLATAVMLMPTSKDDFDKL</sequence>
<evidence type="ECO:0000256" key="1">
    <source>
        <dbReference type="SAM" id="Phobius"/>
    </source>
</evidence>
<reference evidence="2 3" key="1">
    <citation type="submission" date="2020-06" db="EMBL/GenBank/DDBJ databases">
        <title>Oricola thermophila sp. nov. isolated from a tidal sediments.</title>
        <authorList>
            <person name="Kwon K.K."/>
            <person name="Yang S.-H."/>
            <person name="Park M.-J."/>
        </authorList>
    </citation>
    <scope>NUCLEOTIDE SEQUENCE [LARGE SCALE GENOMIC DNA]</scope>
    <source>
        <strain evidence="2 3">MEBiC13590</strain>
    </source>
</reference>
<feature type="transmembrane region" description="Helical" evidence="1">
    <location>
        <begin position="7"/>
        <end position="27"/>
    </location>
</feature>
<keyword evidence="1" id="KW-0812">Transmembrane</keyword>
<organism evidence="2 3">
    <name type="scientific">Oricola thermophila</name>
    <dbReference type="NCBI Taxonomy" id="2742145"/>
    <lineage>
        <taxon>Bacteria</taxon>
        <taxon>Pseudomonadati</taxon>
        <taxon>Pseudomonadota</taxon>
        <taxon>Alphaproteobacteria</taxon>
        <taxon>Hyphomicrobiales</taxon>
        <taxon>Ahrensiaceae</taxon>
        <taxon>Oricola</taxon>
    </lineage>
</organism>
<dbReference type="RefSeq" id="WP_175276271.1">
    <property type="nucleotide sequence ID" value="NZ_CP054836.1"/>
</dbReference>
<feature type="transmembrane region" description="Helical" evidence="1">
    <location>
        <begin position="47"/>
        <end position="71"/>
    </location>
</feature>
<dbReference type="KEGG" id="orm:HTY61_07885"/>
<accession>A0A6N1VHA5</accession>
<name>A0A6N1VHA5_9HYPH</name>